<dbReference type="Proteomes" id="UP000494106">
    <property type="component" value="Unassembled WGS sequence"/>
</dbReference>
<name>A0A8S0ZRK9_ARCPL</name>
<protein>
    <submittedName>
        <fullName evidence="2">Uncharacterized protein</fullName>
    </submittedName>
</protein>
<keyword evidence="3" id="KW-1185">Reference proteome</keyword>
<accession>A0A8S0ZRK9</accession>
<reference evidence="2 3" key="1">
    <citation type="submission" date="2020-04" db="EMBL/GenBank/DDBJ databases">
        <authorList>
            <person name="Wallbank WR R."/>
            <person name="Pardo Diaz C."/>
            <person name="Kozak K."/>
            <person name="Martin S."/>
            <person name="Jiggins C."/>
            <person name="Moest M."/>
            <person name="Warren A I."/>
            <person name="Byers J.R.P. K."/>
            <person name="Montejo-Kovacevich G."/>
            <person name="Yen C E."/>
        </authorList>
    </citation>
    <scope>NUCLEOTIDE SEQUENCE [LARGE SCALE GENOMIC DNA]</scope>
</reference>
<evidence type="ECO:0000256" key="1">
    <source>
        <dbReference type="SAM" id="MobiDB-lite"/>
    </source>
</evidence>
<evidence type="ECO:0000313" key="2">
    <source>
        <dbReference type="EMBL" id="CAB3235978.1"/>
    </source>
</evidence>
<feature type="region of interest" description="Disordered" evidence="1">
    <location>
        <begin position="179"/>
        <end position="203"/>
    </location>
</feature>
<dbReference type="EMBL" id="CADEBC010000485">
    <property type="protein sequence ID" value="CAB3235978.1"/>
    <property type="molecule type" value="Genomic_DNA"/>
</dbReference>
<dbReference type="AlphaFoldDB" id="A0A8S0ZRK9"/>
<proteinExistence type="predicted"/>
<comment type="caution">
    <text evidence="2">The sequence shown here is derived from an EMBL/GenBank/DDBJ whole genome shotgun (WGS) entry which is preliminary data.</text>
</comment>
<feature type="region of interest" description="Disordered" evidence="1">
    <location>
        <begin position="127"/>
        <end position="153"/>
    </location>
</feature>
<gene>
    <name evidence="2" type="ORF">APLA_LOCUS6383</name>
</gene>
<sequence length="347" mass="39587">MRVKCQRKEMADFNYLLNHKREEKLELVKILLESIKADKCKQNVKRRDHHHHGMSGFGRLWKHGHRGLGHCHSFKHKHHGHHHGFLRRGEHPHGGHGRHHPRCHDQQYHPEEIKAMWLIDLTEDDQNNGNDCVTEPSNQTSASTSNEQNDESVTNINCKFTRFARRHCGRRGRWMNNLYKRSNNESNSKDNATQTDEPMDGENEVERDNITTMILEISKIALILLRSFSITRSARKNPSLLCPIGGIGFASYSAELVAVEGKEIETHYVLARERIRRWNSTSKCYLLVENLPTPLQAGGIASASVWSSCGCRQRLLAAVTSGGRAVHWAAVPAPPSNNSDLCRFNYT</sequence>
<organism evidence="2 3">
    <name type="scientific">Arctia plantaginis</name>
    <name type="common">Wood tiger moth</name>
    <name type="synonym">Phalaena plantaginis</name>
    <dbReference type="NCBI Taxonomy" id="874455"/>
    <lineage>
        <taxon>Eukaryota</taxon>
        <taxon>Metazoa</taxon>
        <taxon>Ecdysozoa</taxon>
        <taxon>Arthropoda</taxon>
        <taxon>Hexapoda</taxon>
        <taxon>Insecta</taxon>
        <taxon>Pterygota</taxon>
        <taxon>Neoptera</taxon>
        <taxon>Endopterygota</taxon>
        <taxon>Lepidoptera</taxon>
        <taxon>Glossata</taxon>
        <taxon>Ditrysia</taxon>
        <taxon>Noctuoidea</taxon>
        <taxon>Erebidae</taxon>
        <taxon>Arctiinae</taxon>
        <taxon>Arctia</taxon>
    </lineage>
</organism>
<evidence type="ECO:0000313" key="3">
    <source>
        <dbReference type="Proteomes" id="UP000494106"/>
    </source>
</evidence>
<dbReference type="OrthoDB" id="2142040at2759"/>
<feature type="compositionally biased region" description="Polar residues" evidence="1">
    <location>
        <begin position="179"/>
        <end position="196"/>
    </location>
</feature>